<name>A0A2N6UI91_9FIRM</name>
<dbReference type="GeneID" id="84578518"/>
<dbReference type="InterPro" id="IPR033704">
    <property type="entry name" value="dUTPase_trimeric"/>
</dbReference>
<evidence type="ECO:0000256" key="1">
    <source>
        <dbReference type="ARBA" id="ARBA00006581"/>
    </source>
</evidence>
<dbReference type="AlphaFoldDB" id="A0A2N6UI91"/>
<dbReference type="Pfam" id="PF00692">
    <property type="entry name" value="dUTPase"/>
    <property type="match status" value="1"/>
</dbReference>
<dbReference type="RefSeq" id="WP_102197971.1">
    <property type="nucleotide sequence ID" value="NZ_PNHP01000003.1"/>
</dbReference>
<dbReference type="Proteomes" id="UP000235658">
    <property type="component" value="Unassembled WGS sequence"/>
</dbReference>
<dbReference type="InterPro" id="IPR029054">
    <property type="entry name" value="dUTPase-like"/>
</dbReference>
<keyword evidence="4" id="KW-0546">Nucleotide metabolism</keyword>
<evidence type="ECO:0000256" key="2">
    <source>
        <dbReference type="ARBA" id="ARBA00012379"/>
    </source>
</evidence>
<dbReference type="SUPFAM" id="SSF51283">
    <property type="entry name" value="dUTPase-like"/>
    <property type="match status" value="1"/>
</dbReference>
<evidence type="ECO:0000256" key="3">
    <source>
        <dbReference type="ARBA" id="ARBA00022801"/>
    </source>
</evidence>
<dbReference type="CDD" id="cd07557">
    <property type="entry name" value="trimeric_dUTPase"/>
    <property type="match status" value="1"/>
</dbReference>
<dbReference type="GO" id="GO:0000287">
    <property type="term" value="F:magnesium ion binding"/>
    <property type="evidence" value="ECO:0007669"/>
    <property type="project" value="InterPro"/>
</dbReference>
<dbReference type="InterPro" id="IPR008181">
    <property type="entry name" value="dUTPase"/>
</dbReference>
<dbReference type="EC" id="3.6.1.23" evidence="2"/>
<comment type="caution">
    <text evidence="7">The sequence shown here is derived from an EMBL/GenBank/DDBJ whole genome shotgun (WGS) entry which is preliminary data.</text>
</comment>
<dbReference type="PANTHER" id="PTHR11241:SF0">
    <property type="entry name" value="DEOXYURIDINE 5'-TRIPHOSPHATE NUCLEOTIDOHYDROLASE"/>
    <property type="match status" value="1"/>
</dbReference>
<sequence>MIKYKAPYILSKKDGDIGYDVRAIEDRILEPMETATISTGVFLELDNGYYADLRPRSGNSSKGLICNLGLIDTSYRGEIKASITNLTGNDYEIKKGDRIGQLVFRKESMVDLEKVLEIDCNTDRGSKGFGSSGR</sequence>
<keyword evidence="3 7" id="KW-0378">Hydrolase</keyword>
<accession>A0A2N6UI91</accession>
<dbReference type="PANTHER" id="PTHR11241">
    <property type="entry name" value="DEOXYURIDINE 5'-TRIPHOSPHATE NUCLEOTIDOHYDROLASE"/>
    <property type="match status" value="1"/>
</dbReference>
<reference evidence="7 8" key="1">
    <citation type="submission" date="2017-09" db="EMBL/GenBank/DDBJ databases">
        <title>Bacterial strain isolated from the female urinary microbiota.</title>
        <authorList>
            <person name="Thomas-White K."/>
            <person name="Kumar N."/>
            <person name="Forster S."/>
            <person name="Putonti C."/>
            <person name="Lawley T."/>
            <person name="Wolfe A.J."/>
        </authorList>
    </citation>
    <scope>NUCLEOTIDE SEQUENCE [LARGE SCALE GENOMIC DNA]</scope>
    <source>
        <strain evidence="7 8">UMB0204</strain>
    </source>
</reference>
<dbReference type="InterPro" id="IPR036157">
    <property type="entry name" value="dUTPase-like_sf"/>
</dbReference>
<feature type="domain" description="dUTPase-like" evidence="6">
    <location>
        <begin position="6"/>
        <end position="133"/>
    </location>
</feature>
<evidence type="ECO:0000259" key="6">
    <source>
        <dbReference type="Pfam" id="PF00692"/>
    </source>
</evidence>
<gene>
    <name evidence="7" type="ORF">CJ192_04910</name>
</gene>
<comment type="similarity">
    <text evidence="1">Belongs to the dUTPase family.</text>
</comment>
<comment type="catalytic activity">
    <reaction evidence="5">
        <text>dUTP + H2O = dUMP + diphosphate + H(+)</text>
        <dbReference type="Rhea" id="RHEA:10248"/>
        <dbReference type="ChEBI" id="CHEBI:15377"/>
        <dbReference type="ChEBI" id="CHEBI:15378"/>
        <dbReference type="ChEBI" id="CHEBI:33019"/>
        <dbReference type="ChEBI" id="CHEBI:61555"/>
        <dbReference type="ChEBI" id="CHEBI:246422"/>
        <dbReference type="EC" id="3.6.1.23"/>
    </reaction>
</comment>
<dbReference type="EMBL" id="PNHP01000003">
    <property type="protein sequence ID" value="PMC81368.1"/>
    <property type="molecule type" value="Genomic_DNA"/>
</dbReference>
<evidence type="ECO:0000256" key="5">
    <source>
        <dbReference type="ARBA" id="ARBA00047686"/>
    </source>
</evidence>
<proteinExistence type="inferred from homology"/>
<evidence type="ECO:0000313" key="8">
    <source>
        <dbReference type="Proteomes" id="UP000235658"/>
    </source>
</evidence>
<dbReference type="GO" id="GO:0006226">
    <property type="term" value="P:dUMP biosynthetic process"/>
    <property type="evidence" value="ECO:0007669"/>
    <property type="project" value="InterPro"/>
</dbReference>
<dbReference type="GO" id="GO:0004170">
    <property type="term" value="F:dUTP diphosphatase activity"/>
    <property type="evidence" value="ECO:0007669"/>
    <property type="project" value="UniProtKB-EC"/>
</dbReference>
<dbReference type="NCBIfam" id="TIGR00576">
    <property type="entry name" value="dut"/>
    <property type="match status" value="1"/>
</dbReference>
<dbReference type="GO" id="GO:0046081">
    <property type="term" value="P:dUTP catabolic process"/>
    <property type="evidence" value="ECO:0007669"/>
    <property type="project" value="InterPro"/>
</dbReference>
<dbReference type="Gene3D" id="2.70.40.10">
    <property type="match status" value="1"/>
</dbReference>
<evidence type="ECO:0000313" key="7">
    <source>
        <dbReference type="EMBL" id="PMC81368.1"/>
    </source>
</evidence>
<evidence type="ECO:0000256" key="4">
    <source>
        <dbReference type="ARBA" id="ARBA00023080"/>
    </source>
</evidence>
<organism evidence="7 8">
    <name type="scientific">Anaerococcus hydrogenalis</name>
    <dbReference type="NCBI Taxonomy" id="33029"/>
    <lineage>
        <taxon>Bacteria</taxon>
        <taxon>Bacillati</taxon>
        <taxon>Bacillota</taxon>
        <taxon>Tissierellia</taxon>
        <taxon>Tissierellales</taxon>
        <taxon>Peptoniphilaceae</taxon>
        <taxon>Anaerococcus</taxon>
    </lineage>
</organism>
<protein>
    <recommendedName>
        <fullName evidence="2">dUTP diphosphatase</fullName>
        <ecNumber evidence="2">3.6.1.23</ecNumber>
    </recommendedName>
</protein>